<protein>
    <submittedName>
        <fullName evidence="2">Uncharacterized protein</fullName>
    </submittedName>
</protein>
<evidence type="ECO:0000313" key="2">
    <source>
        <dbReference type="EMBL" id="MBE1162703.1"/>
    </source>
</evidence>
<name>A0ABR9GFA0_9GAMM</name>
<sequence>MNAAANTAINPNDFIVIPSSLKCPDAGSAPPMMNGVPAVPPRQKRHPQTPVTDDVCGGNYA</sequence>
<gene>
    <name evidence="2" type="ORF">IGX34_20155</name>
</gene>
<dbReference type="Proteomes" id="UP000651010">
    <property type="component" value="Unassembled WGS sequence"/>
</dbReference>
<comment type="caution">
    <text evidence="2">The sequence shown here is derived from an EMBL/GenBank/DDBJ whole genome shotgun (WGS) entry which is preliminary data.</text>
</comment>
<dbReference type="RefSeq" id="WP_192557634.1">
    <property type="nucleotide sequence ID" value="NZ_JACZZA010000016.1"/>
</dbReference>
<evidence type="ECO:0000313" key="3">
    <source>
        <dbReference type="Proteomes" id="UP000651010"/>
    </source>
</evidence>
<keyword evidence="3" id="KW-1185">Reference proteome</keyword>
<dbReference type="EMBL" id="JACZZA010000016">
    <property type="protein sequence ID" value="MBE1162703.1"/>
    <property type="molecule type" value="Genomic_DNA"/>
</dbReference>
<organism evidence="2 3">
    <name type="scientific">Dyella acidiphila</name>
    <dbReference type="NCBI Taxonomy" id="2775866"/>
    <lineage>
        <taxon>Bacteria</taxon>
        <taxon>Pseudomonadati</taxon>
        <taxon>Pseudomonadota</taxon>
        <taxon>Gammaproteobacteria</taxon>
        <taxon>Lysobacterales</taxon>
        <taxon>Rhodanobacteraceae</taxon>
        <taxon>Dyella</taxon>
    </lineage>
</organism>
<reference evidence="2 3" key="1">
    <citation type="submission" date="2020-09" db="EMBL/GenBank/DDBJ databases">
        <title>Dyella sp. 7MK23 isolated from forest soil.</title>
        <authorList>
            <person name="Fu J."/>
        </authorList>
    </citation>
    <scope>NUCLEOTIDE SEQUENCE [LARGE SCALE GENOMIC DNA]</scope>
    <source>
        <strain evidence="2 3">7MK23</strain>
    </source>
</reference>
<accession>A0ABR9GFA0</accession>
<proteinExistence type="predicted"/>
<feature type="region of interest" description="Disordered" evidence="1">
    <location>
        <begin position="26"/>
        <end position="61"/>
    </location>
</feature>
<evidence type="ECO:0000256" key="1">
    <source>
        <dbReference type="SAM" id="MobiDB-lite"/>
    </source>
</evidence>